<dbReference type="AlphaFoldDB" id="A0A0F8XL44"/>
<reference evidence="1" key="1">
    <citation type="journal article" date="2015" name="Nature">
        <title>Complex archaea that bridge the gap between prokaryotes and eukaryotes.</title>
        <authorList>
            <person name="Spang A."/>
            <person name="Saw J.H."/>
            <person name="Jorgensen S.L."/>
            <person name="Zaremba-Niedzwiedzka K."/>
            <person name="Martijn J."/>
            <person name="Lind A.E."/>
            <person name="van Eijk R."/>
            <person name="Schleper C."/>
            <person name="Guy L."/>
            <person name="Ettema T.J."/>
        </authorList>
    </citation>
    <scope>NUCLEOTIDE SEQUENCE</scope>
</reference>
<name>A0A0F8XL44_9ZZZZ</name>
<proteinExistence type="predicted"/>
<evidence type="ECO:0000313" key="1">
    <source>
        <dbReference type="EMBL" id="KKK69822.1"/>
    </source>
</evidence>
<sequence length="129" mass="15111">NKGVTFARNALLNKSFELDPDAYILWLDSDDRYIDNAFIDKFYTQMEKTKADICLFNVECILEDDTQQNNSKNVMDELKIHKEVLDYIYNSKKQCLSPDLINNILNVTCLGHTKGYKKINTRNKCWFSL</sequence>
<dbReference type="Gene3D" id="3.90.550.10">
    <property type="entry name" value="Spore Coat Polysaccharide Biosynthesis Protein SpsA, Chain A"/>
    <property type="match status" value="1"/>
</dbReference>
<dbReference type="CDD" id="cd00761">
    <property type="entry name" value="Glyco_tranf_GTA_type"/>
    <property type="match status" value="1"/>
</dbReference>
<comment type="caution">
    <text evidence="1">The sequence shown here is derived from an EMBL/GenBank/DDBJ whole genome shotgun (WGS) entry which is preliminary data.</text>
</comment>
<feature type="non-terminal residue" evidence="1">
    <location>
        <position position="1"/>
    </location>
</feature>
<evidence type="ECO:0008006" key="2">
    <source>
        <dbReference type="Google" id="ProtNLM"/>
    </source>
</evidence>
<dbReference type="SUPFAM" id="SSF53448">
    <property type="entry name" value="Nucleotide-diphospho-sugar transferases"/>
    <property type="match status" value="1"/>
</dbReference>
<accession>A0A0F8XL44</accession>
<gene>
    <name evidence="1" type="ORF">LCGC14_2930180</name>
</gene>
<protein>
    <recommendedName>
        <fullName evidence="2">Glycosyltransferase 2-like domain-containing protein</fullName>
    </recommendedName>
</protein>
<dbReference type="EMBL" id="LAZR01058469">
    <property type="protein sequence ID" value="KKK69822.1"/>
    <property type="molecule type" value="Genomic_DNA"/>
</dbReference>
<organism evidence="1">
    <name type="scientific">marine sediment metagenome</name>
    <dbReference type="NCBI Taxonomy" id="412755"/>
    <lineage>
        <taxon>unclassified sequences</taxon>
        <taxon>metagenomes</taxon>
        <taxon>ecological metagenomes</taxon>
    </lineage>
</organism>
<dbReference type="InterPro" id="IPR029044">
    <property type="entry name" value="Nucleotide-diphossugar_trans"/>
</dbReference>